<keyword evidence="14" id="KW-1185">Reference proteome</keyword>
<dbReference type="PROSITE" id="PS00470">
    <property type="entry name" value="IDH_IMDH"/>
    <property type="match status" value="1"/>
</dbReference>
<evidence type="ECO:0000256" key="5">
    <source>
        <dbReference type="ARBA" id="ARBA00022532"/>
    </source>
</evidence>
<dbReference type="NCBIfam" id="TIGR00127">
    <property type="entry name" value="nadp_idh_euk"/>
    <property type="match status" value="1"/>
</dbReference>
<dbReference type="Proteomes" id="UP000218209">
    <property type="component" value="Unassembled WGS sequence"/>
</dbReference>
<dbReference type="GO" id="GO:0000287">
    <property type="term" value="F:magnesium ion binding"/>
    <property type="evidence" value="ECO:0007669"/>
    <property type="project" value="InterPro"/>
</dbReference>
<dbReference type="SMART" id="SM01329">
    <property type="entry name" value="Iso_dh"/>
    <property type="match status" value="1"/>
</dbReference>
<sequence length="587" mass="61958">MAIGPIARRGGRRLSSTAQAAPAWPPAGPAQAPAPPPPSDTLAQTLPLLLSGNGGGVLTRRFRVSGRVATVLAPAPKTCIGRPLLPSLPPPLSPPRPPAPAPPRPRLVPFPRFPPATLLAMQALRAAIAGGRVGFSSGLLPVGVRGGGAAALAGRVAMSASPPAVGGAPGLRALATAASARIPVDGQIVDMNGDEMTRLIWQLIREKLVFPHVAVEDKLREFDLGLPNRDATDDQVTLDAAAAILECSVGVKCATITPDAGRVKEFGLKKMYRSPNGQIRGFLNGTVFREPIICGNIPRIIPGWKAPIIVGRHAYADQYACQDMLTPPSGGKLTMRFEPADGGAAVERTVFEFGADQPGIALCMYNTDDSIRGFARSSFLYAQSRGMPLYLATKNTILKVYDGRFADIFAEVGQEFPDVQYEMRLIDDMVAQMVKNDGGYVLALKNYDGDVQSDIVAQGYGSLGLMTSVLLHPDGKTFCSEAAHGTVTRHWRKHQAGEATSTNSIASIFAWSRALSHRGKLDGNDALVNFGTALEKATIGTVEGGIMTKDLAICVHGSASAATEDTYVTTEGFIDAVATKLARNLGK</sequence>
<dbReference type="InterPro" id="IPR004790">
    <property type="entry name" value="Isocitrate_DH_NADP"/>
</dbReference>
<reference evidence="13 14" key="1">
    <citation type="submission" date="2017-03" db="EMBL/GenBank/DDBJ databases">
        <title>WGS assembly of Porphyra umbilicalis.</title>
        <authorList>
            <person name="Brawley S.H."/>
            <person name="Blouin N.A."/>
            <person name="Ficko-Blean E."/>
            <person name="Wheeler G.L."/>
            <person name="Lohr M."/>
            <person name="Goodson H.V."/>
            <person name="Jenkins J.W."/>
            <person name="Blaby-Haas C.E."/>
            <person name="Helliwell K.E."/>
            <person name="Chan C."/>
            <person name="Marriage T."/>
            <person name="Bhattacharya D."/>
            <person name="Klein A.S."/>
            <person name="Badis Y."/>
            <person name="Brodie J."/>
            <person name="Cao Y."/>
            <person name="Collen J."/>
            <person name="Dittami S.M."/>
            <person name="Gachon C.M."/>
            <person name="Green B.R."/>
            <person name="Karpowicz S."/>
            <person name="Kim J.W."/>
            <person name="Kudahl U."/>
            <person name="Lin S."/>
            <person name="Michel G."/>
            <person name="Mittag M."/>
            <person name="Olson B.J."/>
            <person name="Pangilinan J."/>
            <person name="Peng Y."/>
            <person name="Qiu H."/>
            <person name="Shu S."/>
            <person name="Singer J.T."/>
            <person name="Smith A.G."/>
            <person name="Sprecher B.N."/>
            <person name="Wagner V."/>
            <person name="Wang W."/>
            <person name="Wang Z.-Y."/>
            <person name="Yan J."/>
            <person name="Yarish C."/>
            <person name="Zoeuner-Riek S."/>
            <person name="Zhuang Y."/>
            <person name="Zou Y."/>
            <person name="Lindquist E.A."/>
            <person name="Grimwood J."/>
            <person name="Barry K."/>
            <person name="Rokhsar D.S."/>
            <person name="Schmutz J."/>
            <person name="Stiller J.W."/>
            <person name="Grossman A.R."/>
            <person name="Prochnik S.E."/>
        </authorList>
    </citation>
    <scope>NUCLEOTIDE SEQUENCE [LARGE SCALE GENOMIC DNA]</scope>
    <source>
        <strain evidence="13">4086291</strain>
    </source>
</reference>
<keyword evidence="5" id="KW-0816">Tricarboxylic acid cycle</keyword>
<evidence type="ECO:0000256" key="6">
    <source>
        <dbReference type="ARBA" id="ARBA00022723"/>
    </source>
</evidence>
<dbReference type="SUPFAM" id="SSF53659">
    <property type="entry name" value="Isocitrate/Isopropylmalate dehydrogenase-like"/>
    <property type="match status" value="1"/>
</dbReference>
<dbReference type="PANTHER" id="PTHR11822:SF21">
    <property type="entry name" value="ISOCITRATE DEHYDROGENASE [NADP], MITOCHONDRIAL"/>
    <property type="match status" value="1"/>
</dbReference>
<dbReference type="EMBL" id="KV918917">
    <property type="protein sequence ID" value="OSX75155.1"/>
    <property type="molecule type" value="Genomic_DNA"/>
</dbReference>
<comment type="cofactor">
    <cofactor evidence="2">
        <name>Mg(2+)</name>
        <dbReference type="ChEBI" id="CHEBI:18420"/>
    </cofactor>
</comment>
<dbReference type="Gene3D" id="3.40.718.10">
    <property type="entry name" value="Isopropylmalate Dehydrogenase"/>
    <property type="match status" value="1"/>
</dbReference>
<dbReference type="GO" id="GO:0051287">
    <property type="term" value="F:NAD binding"/>
    <property type="evidence" value="ECO:0007669"/>
    <property type="project" value="InterPro"/>
</dbReference>
<keyword evidence="8" id="KW-0521">NADP</keyword>
<dbReference type="GO" id="GO:0006099">
    <property type="term" value="P:tricarboxylic acid cycle"/>
    <property type="evidence" value="ECO:0007669"/>
    <property type="project" value="UniProtKB-KW"/>
</dbReference>
<feature type="compositionally biased region" description="Pro residues" evidence="11">
    <location>
        <begin position="23"/>
        <end position="39"/>
    </location>
</feature>
<comment type="cofactor">
    <cofactor evidence="1">
        <name>Mn(2+)</name>
        <dbReference type="ChEBI" id="CHEBI:29035"/>
    </cofactor>
</comment>
<dbReference type="NCBIfam" id="NF006156">
    <property type="entry name" value="PRK08299.1"/>
    <property type="match status" value="1"/>
</dbReference>
<keyword evidence="9" id="KW-0560">Oxidoreductase</keyword>
<protein>
    <recommendedName>
        <fullName evidence="4">isocitrate dehydrogenase (NADP(+))</fullName>
        <ecNumber evidence="4">1.1.1.42</ecNumber>
    </recommendedName>
</protein>
<gene>
    <name evidence="13" type="ORF">BU14_0254s0035</name>
</gene>
<dbReference type="EC" id="1.1.1.42" evidence="4"/>
<name>A0A1X6P324_PORUM</name>
<organism evidence="13 14">
    <name type="scientific">Porphyra umbilicalis</name>
    <name type="common">Purple laver</name>
    <name type="synonym">Red alga</name>
    <dbReference type="NCBI Taxonomy" id="2786"/>
    <lineage>
        <taxon>Eukaryota</taxon>
        <taxon>Rhodophyta</taxon>
        <taxon>Bangiophyceae</taxon>
        <taxon>Bangiales</taxon>
        <taxon>Bangiaceae</taxon>
        <taxon>Porphyra</taxon>
    </lineage>
</organism>
<dbReference type="GO" id="GO:0004450">
    <property type="term" value="F:isocitrate dehydrogenase (NADP+) activity"/>
    <property type="evidence" value="ECO:0007669"/>
    <property type="project" value="UniProtKB-EC"/>
</dbReference>
<evidence type="ECO:0000256" key="4">
    <source>
        <dbReference type="ARBA" id="ARBA00013013"/>
    </source>
</evidence>
<evidence type="ECO:0000259" key="12">
    <source>
        <dbReference type="SMART" id="SM01329"/>
    </source>
</evidence>
<dbReference type="InterPro" id="IPR024084">
    <property type="entry name" value="IsoPropMal-DH-like_dom"/>
</dbReference>
<keyword evidence="10" id="KW-0464">Manganese</keyword>
<evidence type="ECO:0000313" key="14">
    <source>
        <dbReference type="Proteomes" id="UP000218209"/>
    </source>
</evidence>
<evidence type="ECO:0000313" key="13">
    <source>
        <dbReference type="EMBL" id="OSX75155.1"/>
    </source>
</evidence>
<keyword evidence="7" id="KW-0460">Magnesium</keyword>
<evidence type="ECO:0000256" key="7">
    <source>
        <dbReference type="ARBA" id="ARBA00022842"/>
    </source>
</evidence>
<dbReference type="PANTHER" id="PTHR11822">
    <property type="entry name" value="NADP-SPECIFIC ISOCITRATE DEHYDROGENASE"/>
    <property type="match status" value="1"/>
</dbReference>
<evidence type="ECO:0000256" key="3">
    <source>
        <dbReference type="ARBA" id="ARBA00007769"/>
    </source>
</evidence>
<dbReference type="GO" id="GO:0006102">
    <property type="term" value="P:isocitrate metabolic process"/>
    <property type="evidence" value="ECO:0007669"/>
    <property type="project" value="InterPro"/>
</dbReference>
<dbReference type="OrthoDB" id="248923at2759"/>
<evidence type="ECO:0000256" key="10">
    <source>
        <dbReference type="ARBA" id="ARBA00023211"/>
    </source>
</evidence>
<keyword evidence="6" id="KW-0479">Metal-binding</keyword>
<evidence type="ECO:0000256" key="11">
    <source>
        <dbReference type="SAM" id="MobiDB-lite"/>
    </source>
</evidence>
<evidence type="ECO:0000256" key="2">
    <source>
        <dbReference type="ARBA" id="ARBA00001946"/>
    </source>
</evidence>
<dbReference type="AlphaFoldDB" id="A0A1X6P324"/>
<feature type="region of interest" description="Disordered" evidence="11">
    <location>
        <begin position="1"/>
        <end position="41"/>
    </location>
</feature>
<evidence type="ECO:0000256" key="9">
    <source>
        <dbReference type="ARBA" id="ARBA00023002"/>
    </source>
</evidence>
<accession>A0A1X6P324</accession>
<dbReference type="InterPro" id="IPR019818">
    <property type="entry name" value="IsoCit/isopropylmalate_DH_CS"/>
</dbReference>
<dbReference type="Pfam" id="PF00180">
    <property type="entry name" value="Iso_dh"/>
    <property type="match status" value="1"/>
</dbReference>
<evidence type="ECO:0000256" key="1">
    <source>
        <dbReference type="ARBA" id="ARBA00001936"/>
    </source>
</evidence>
<feature type="domain" description="Isopropylmalate dehydrogenase-like" evidence="12">
    <location>
        <begin position="187"/>
        <end position="577"/>
    </location>
</feature>
<proteinExistence type="inferred from homology"/>
<comment type="similarity">
    <text evidence="3">Belongs to the isocitrate and isopropylmalate dehydrogenases family.</text>
</comment>
<evidence type="ECO:0000256" key="8">
    <source>
        <dbReference type="ARBA" id="ARBA00022857"/>
    </source>
</evidence>